<evidence type="ECO:0000256" key="2">
    <source>
        <dbReference type="ARBA" id="ARBA00022448"/>
    </source>
</evidence>
<feature type="transmembrane region" description="Helical" evidence="7">
    <location>
        <begin position="117"/>
        <end position="134"/>
    </location>
</feature>
<evidence type="ECO:0000256" key="5">
    <source>
        <dbReference type="ARBA" id="ARBA00022989"/>
    </source>
</evidence>
<dbReference type="InterPro" id="IPR035906">
    <property type="entry name" value="MetI-like_sf"/>
</dbReference>
<evidence type="ECO:0000256" key="7">
    <source>
        <dbReference type="RuleBase" id="RU363032"/>
    </source>
</evidence>
<dbReference type="GO" id="GO:0005886">
    <property type="term" value="C:plasma membrane"/>
    <property type="evidence" value="ECO:0007669"/>
    <property type="project" value="UniProtKB-SubCell"/>
</dbReference>
<evidence type="ECO:0000256" key="6">
    <source>
        <dbReference type="ARBA" id="ARBA00023136"/>
    </source>
</evidence>
<dbReference type="GeneID" id="82202371"/>
<comment type="similarity">
    <text evidence="7">Belongs to the binding-protein-dependent transport system permease family.</text>
</comment>
<dbReference type="PANTHER" id="PTHR30151">
    <property type="entry name" value="ALKANE SULFONATE ABC TRANSPORTER-RELATED, MEMBRANE SUBUNIT"/>
    <property type="match status" value="1"/>
</dbReference>
<dbReference type="Gene3D" id="1.10.3720.10">
    <property type="entry name" value="MetI-like"/>
    <property type="match status" value="1"/>
</dbReference>
<feature type="transmembrane region" description="Helical" evidence="7">
    <location>
        <begin position="92"/>
        <end position="111"/>
    </location>
</feature>
<dbReference type="AlphaFoldDB" id="A0A1U7NHD6"/>
<proteinExistence type="inferred from homology"/>
<feature type="transmembrane region" description="Helical" evidence="7">
    <location>
        <begin position="209"/>
        <end position="230"/>
    </location>
</feature>
<protein>
    <recommendedName>
        <fullName evidence="8">ABC transmembrane type-1 domain-containing protein</fullName>
    </recommendedName>
</protein>
<evidence type="ECO:0000313" key="9">
    <source>
        <dbReference type="EMBL" id="OLU41044.1"/>
    </source>
</evidence>
<dbReference type="OrthoDB" id="308958at2"/>
<keyword evidence="4 7" id="KW-0812">Transmembrane</keyword>
<dbReference type="EMBL" id="MPJW01000092">
    <property type="protein sequence ID" value="OLU41044.1"/>
    <property type="molecule type" value="Genomic_DNA"/>
</dbReference>
<keyword evidence="3" id="KW-1003">Cell membrane</keyword>
<keyword evidence="5 7" id="KW-1133">Transmembrane helix</keyword>
<dbReference type="GO" id="GO:0055085">
    <property type="term" value="P:transmembrane transport"/>
    <property type="evidence" value="ECO:0007669"/>
    <property type="project" value="InterPro"/>
</dbReference>
<evidence type="ECO:0000256" key="4">
    <source>
        <dbReference type="ARBA" id="ARBA00022692"/>
    </source>
</evidence>
<keyword evidence="2 7" id="KW-0813">Transport</keyword>
<dbReference type="PROSITE" id="PS50928">
    <property type="entry name" value="ABC_TM1"/>
    <property type="match status" value="1"/>
</dbReference>
<comment type="subcellular location">
    <subcellularLocation>
        <location evidence="1 7">Cell membrane</location>
        <topology evidence="1 7">Multi-pass membrane protein</topology>
    </subcellularLocation>
</comment>
<organism evidence="9 10">
    <name type="scientific">Ileibacterium valens</name>
    <dbReference type="NCBI Taxonomy" id="1862668"/>
    <lineage>
        <taxon>Bacteria</taxon>
        <taxon>Bacillati</taxon>
        <taxon>Bacillota</taxon>
        <taxon>Erysipelotrichia</taxon>
        <taxon>Erysipelotrichales</taxon>
        <taxon>Erysipelotrichaceae</taxon>
        <taxon>Ileibacterium</taxon>
    </lineage>
</organism>
<feature type="domain" description="ABC transmembrane type-1" evidence="8">
    <location>
        <begin position="50"/>
        <end position="230"/>
    </location>
</feature>
<evidence type="ECO:0000256" key="1">
    <source>
        <dbReference type="ARBA" id="ARBA00004651"/>
    </source>
</evidence>
<name>A0A1U7NHD6_9FIRM</name>
<reference evidence="9 10" key="1">
    <citation type="submission" date="2016-11" db="EMBL/GenBank/DDBJ databases">
        <title>Description of two novel members of the family Erysipelotrichaceae: Ileibacterium lipovorans gen. nov., sp. nov. and Dubosiella newyorkensis, gen. nov., sp. nov.</title>
        <authorList>
            <person name="Cox L.M."/>
            <person name="Sohn J."/>
            <person name="Tyrrell K.L."/>
            <person name="Citron D.M."/>
            <person name="Lawson P.A."/>
            <person name="Patel N.B."/>
            <person name="Iizumi T."/>
            <person name="Perez-Perez G.I."/>
            <person name="Goldstein E.J."/>
            <person name="Blaser M.J."/>
        </authorList>
    </citation>
    <scope>NUCLEOTIDE SEQUENCE [LARGE SCALE GENOMIC DNA]</scope>
    <source>
        <strain evidence="9 10">NYU-BL-A3</strain>
    </source>
</reference>
<feature type="transmembrane region" description="Helical" evidence="7">
    <location>
        <begin position="57"/>
        <end position="80"/>
    </location>
</feature>
<keyword evidence="10" id="KW-1185">Reference proteome</keyword>
<dbReference type="PANTHER" id="PTHR30151:SF0">
    <property type="entry name" value="ABC TRANSPORTER PERMEASE PROTEIN MJ0413-RELATED"/>
    <property type="match status" value="1"/>
</dbReference>
<evidence type="ECO:0000256" key="3">
    <source>
        <dbReference type="ARBA" id="ARBA00022475"/>
    </source>
</evidence>
<evidence type="ECO:0000259" key="8">
    <source>
        <dbReference type="PROSITE" id="PS50928"/>
    </source>
</evidence>
<dbReference type="Proteomes" id="UP000186341">
    <property type="component" value="Unassembled WGS sequence"/>
</dbReference>
<dbReference type="SUPFAM" id="SSF161098">
    <property type="entry name" value="MetI-like"/>
    <property type="match status" value="1"/>
</dbReference>
<dbReference type="Pfam" id="PF00528">
    <property type="entry name" value="BPD_transp_1"/>
    <property type="match status" value="1"/>
</dbReference>
<keyword evidence="6 7" id="KW-0472">Membrane</keyword>
<evidence type="ECO:0000313" key="10">
    <source>
        <dbReference type="Proteomes" id="UP000186341"/>
    </source>
</evidence>
<comment type="caution">
    <text evidence="9">The sequence shown here is derived from an EMBL/GenBank/DDBJ whole genome shotgun (WGS) entry which is preliminary data.</text>
</comment>
<sequence>MKKWIRWIALSAVLISIWQIASLITDNSLICPSIFEIIAQMIGQASSPVFYQALGMTLARCVIGLFLSFILALLAGAFSFWNQKIGWVCDQLCALLQSIPNVAFIILLLFWTGRNEAVVIVQILLLTPMIFRELHEGLKDIARTYHEVFVLYPQPLVEKLKKAALPMLEPMMRSSLKSAGSLGLKAVVMAEILASVSNGIGRQLQSARLNLNFAGVLGWVLWLMLISLLLEQGWNALFAWLEERSNSI</sequence>
<accession>A0A1U7NHD6</accession>
<dbReference type="RefSeq" id="WP_075818566.1">
    <property type="nucleotide sequence ID" value="NZ_CAJUTZ010000039.1"/>
</dbReference>
<gene>
    <name evidence="9" type="ORF">BO222_03960</name>
</gene>
<dbReference type="InterPro" id="IPR000515">
    <property type="entry name" value="MetI-like"/>
</dbReference>